<proteinExistence type="predicted"/>
<dbReference type="RefSeq" id="WP_115476780.1">
    <property type="nucleotide sequence ID" value="NZ_QRBF01000001.1"/>
</dbReference>
<evidence type="ECO:0000313" key="1">
    <source>
        <dbReference type="EMBL" id="RDS86511.1"/>
    </source>
</evidence>
<dbReference type="OrthoDB" id="9790023at2"/>
<sequence length="307" mass="34292">MQPLSVSAQTRLLVVAPHPDDETIGCGLLVQQVLAAGGMVRLLLLTDGDNNPWPQRFIERRLRIDDAARKRWGVRRRAEVMHAIAQLGVPASALHPLGWSDMGITNRLRDDAFGSMAAIRAQLQEFQPSVICCPALDDRHPDHGAAHVLCSLALSDMPSAPTLLAYPVHGEANTERYPILVEAAADQQQRKSRALEENQTQMALSGRRMRRLALGPERYMAADTAAGDLRLPWRPPSALGRWLRLMVATPAGVQDWRWIDAPIARDPDGTYRFTWPSGHPLPKPAFAKLHLDWPTPWIFDHWGWHAL</sequence>
<keyword evidence="2" id="KW-1185">Reference proteome</keyword>
<accession>A0A370XE68</accession>
<dbReference type="PANTHER" id="PTHR12993:SF29">
    <property type="entry name" value="BLR3841 PROTEIN"/>
    <property type="match status" value="1"/>
</dbReference>
<dbReference type="InterPro" id="IPR003737">
    <property type="entry name" value="GlcNAc_PI_deacetylase-related"/>
</dbReference>
<dbReference type="Gene3D" id="3.40.50.10320">
    <property type="entry name" value="LmbE-like"/>
    <property type="match status" value="1"/>
</dbReference>
<name>A0A370XE68_9GAMM</name>
<evidence type="ECO:0000313" key="2">
    <source>
        <dbReference type="Proteomes" id="UP000255334"/>
    </source>
</evidence>
<organism evidence="1 2">
    <name type="scientific">Dyella psychrodurans</name>
    <dbReference type="NCBI Taxonomy" id="1927960"/>
    <lineage>
        <taxon>Bacteria</taxon>
        <taxon>Pseudomonadati</taxon>
        <taxon>Pseudomonadota</taxon>
        <taxon>Gammaproteobacteria</taxon>
        <taxon>Lysobacterales</taxon>
        <taxon>Rhodanobacteraceae</taxon>
        <taxon>Dyella</taxon>
    </lineage>
</organism>
<dbReference type="Pfam" id="PF02585">
    <property type="entry name" value="PIG-L"/>
    <property type="match status" value="1"/>
</dbReference>
<dbReference type="InterPro" id="IPR024078">
    <property type="entry name" value="LmbE-like_dom_sf"/>
</dbReference>
<reference evidence="1 2" key="1">
    <citation type="submission" date="2018-07" db="EMBL/GenBank/DDBJ databases">
        <title>Dyella monticola sp. nov. and Dyella psychrodurans sp. nov. isolated from monsoon evergreen broad-leaved forest soil of Dinghu Mountain, China.</title>
        <authorList>
            <person name="Gao Z."/>
            <person name="Qiu L."/>
        </authorList>
    </citation>
    <scope>NUCLEOTIDE SEQUENCE [LARGE SCALE GENOMIC DNA]</scope>
    <source>
        <strain evidence="1 2">4MSK11</strain>
    </source>
</reference>
<protein>
    <submittedName>
        <fullName evidence="1">PIG-L family deacetylase</fullName>
    </submittedName>
</protein>
<dbReference type="AlphaFoldDB" id="A0A370XE68"/>
<gene>
    <name evidence="1" type="ORF">DWU99_04540</name>
</gene>
<dbReference type="EMBL" id="QRBF01000001">
    <property type="protein sequence ID" value="RDS86511.1"/>
    <property type="molecule type" value="Genomic_DNA"/>
</dbReference>
<dbReference type="GO" id="GO:0016811">
    <property type="term" value="F:hydrolase activity, acting on carbon-nitrogen (but not peptide) bonds, in linear amides"/>
    <property type="evidence" value="ECO:0007669"/>
    <property type="project" value="TreeGrafter"/>
</dbReference>
<dbReference type="SUPFAM" id="SSF102588">
    <property type="entry name" value="LmbE-like"/>
    <property type="match status" value="1"/>
</dbReference>
<dbReference type="PANTHER" id="PTHR12993">
    <property type="entry name" value="N-ACETYLGLUCOSAMINYL-PHOSPHATIDYLINOSITOL DE-N-ACETYLASE-RELATED"/>
    <property type="match status" value="1"/>
</dbReference>
<comment type="caution">
    <text evidence="1">The sequence shown here is derived from an EMBL/GenBank/DDBJ whole genome shotgun (WGS) entry which is preliminary data.</text>
</comment>
<dbReference type="Proteomes" id="UP000255334">
    <property type="component" value="Unassembled WGS sequence"/>
</dbReference>